<dbReference type="InterPro" id="IPR044148">
    <property type="entry name" value="ALDH_GabD1-like"/>
</dbReference>
<dbReference type="InterPro" id="IPR047110">
    <property type="entry name" value="GABD/Sad-like"/>
</dbReference>
<evidence type="ECO:0000259" key="4">
    <source>
        <dbReference type="Pfam" id="PF00171"/>
    </source>
</evidence>
<dbReference type="RefSeq" id="WP_076513558.1">
    <property type="nucleotide sequence ID" value="NZ_FTOH01000001.1"/>
</dbReference>
<dbReference type="Gene3D" id="3.40.605.10">
    <property type="entry name" value="Aldehyde Dehydrogenase, Chain A, domain 1"/>
    <property type="match status" value="1"/>
</dbReference>
<evidence type="ECO:0000256" key="3">
    <source>
        <dbReference type="ARBA" id="ARBA00023002"/>
    </source>
</evidence>
<dbReference type="FunFam" id="3.40.309.10:FF:000010">
    <property type="entry name" value="Gamma-aminobutyraldehyde dehydrogenase"/>
    <property type="match status" value="1"/>
</dbReference>
<reference evidence="6" key="1">
    <citation type="submission" date="2017-01" db="EMBL/GenBank/DDBJ databases">
        <authorList>
            <person name="Varghese N."/>
            <person name="Submissions S."/>
        </authorList>
    </citation>
    <scope>NUCLEOTIDE SEQUENCE [LARGE SCALE GENOMIC DNA]</scope>
    <source>
        <strain evidence="6">DSM 24913</strain>
    </source>
</reference>
<sequence>MLKPINPTTGTALPEVESLTLAEAEDTIGRAVAAAPAWAALSYSERAKCLINIAAEMRECKEELAQLMAKEMGKPLREGLGEVEKSAFCAEYYADNGEAFLEPETLASDATDSYVCHQPLGTVLGILPWNAPVWLALRFLAPALMAGNTCVMKPDPNVPESAACLTRIFQKNLPDGVMQNLPITTEIVGDAIDHPGIKAVSFTGSSGAGQKVAARAAAGLKPAVLELGGSDPCIVLNDADIEKACDVITLSRMINAGQSCIAAKRVIVEAGVYDDVCRELTERFNALELGDPSLENQCIGPIAREDLRDQLHSQVMRSIQDGAECLTGGEKPDMPGFFYPPTLLAGVTSEMAVFREETFGPVLAVCKAANLDEALTIANDTEYGLGSSIWTGSETSAQRAARELNAGQVAINGIVKTDPRLPSGGIGKSGYGRELGPHGIREFVNIKQIWAA</sequence>
<proteinExistence type="inferred from homology"/>
<dbReference type="InterPro" id="IPR016163">
    <property type="entry name" value="Ald_DH_C"/>
</dbReference>
<dbReference type="STRING" id="484498.SAMN05421686_101213"/>
<dbReference type="Proteomes" id="UP000185639">
    <property type="component" value="Unassembled WGS sequence"/>
</dbReference>
<dbReference type="InterPro" id="IPR016161">
    <property type="entry name" value="Ald_DH/histidinol_DH"/>
</dbReference>
<dbReference type="InterPro" id="IPR016162">
    <property type="entry name" value="Ald_DH_N"/>
</dbReference>
<dbReference type="Gene3D" id="3.40.309.10">
    <property type="entry name" value="Aldehyde Dehydrogenase, Chain A, domain 2"/>
    <property type="match status" value="1"/>
</dbReference>
<dbReference type="SUPFAM" id="SSF53720">
    <property type="entry name" value="ALDH-like"/>
    <property type="match status" value="1"/>
</dbReference>
<name>A0A1N7J0F4_9GAMM</name>
<dbReference type="PANTHER" id="PTHR43217:SF1">
    <property type="entry name" value="SUCCINATE SEMIALDEHYDE DEHYDROGENASE [NAD(P)+] SAD"/>
    <property type="match status" value="1"/>
</dbReference>
<dbReference type="AlphaFoldDB" id="A0A1N7J0F4"/>
<dbReference type="CDD" id="cd07100">
    <property type="entry name" value="ALDH_SSADH1_GabD1"/>
    <property type="match status" value="1"/>
</dbReference>
<keyword evidence="6" id="KW-1185">Reference proteome</keyword>
<evidence type="ECO:0000256" key="2">
    <source>
        <dbReference type="ARBA" id="ARBA00022857"/>
    </source>
</evidence>
<dbReference type="InterPro" id="IPR015590">
    <property type="entry name" value="Aldehyde_DH_dom"/>
</dbReference>
<accession>A0A1N7J0F4</accession>
<evidence type="ECO:0000313" key="6">
    <source>
        <dbReference type="Proteomes" id="UP000185639"/>
    </source>
</evidence>
<evidence type="ECO:0000256" key="1">
    <source>
        <dbReference type="ARBA" id="ARBA00009986"/>
    </source>
</evidence>
<keyword evidence="3" id="KW-0560">Oxidoreductase</keyword>
<feature type="domain" description="Aldehyde dehydrogenase" evidence="4">
    <location>
        <begin position="4"/>
        <end position="449"/>
    </location>
</feature>
<dbReference type="EMBL" id="FTOH01000001">
    <property type="protein sequence ID" value="SIS42737.1"/>
    <property type="molecule type" value="Genomic_DNA"/>
</dbReference>
<dbReference type="GO" id="GO:0004777">
    <property type="term" value="F:succinate-semialdehyde dehydrogenase (NAD+) activity"/>
    <property type="evidence" value="ECO:0007669"/>
    <property type="project" value="TreeGrafter"/>
</dbReference>
<evidence type="ECO:0000313" key="5">
    <source>
        <dbReference type="EMBL" id="SIS42737.1"/>
    </source>
</evidence>
<gene>
    <name evidence="5" type="ORF">SAMN05421686_101213</name>
</gene>
<dbReference type="Pfam" id="PF00171">
    <property type="entry name" value="Aldedh"/>
    <property type="match status" value="1"/>
</dbReference>
<protein>
    <submittedName>
        <fullName evidence="5">Succinate-semialdehyde dehydrogenase / glutarate-semialdehyde dehydrogenase</fullName>
    </submittedName>
</protein>
<dbReference type="OrthoDB" id="9812625at2"/>
<organism evidence="5 6">
    <name type="scientific">Thalassolituus maritimus</name>
    <dbReference type="NCBI Taxonomy" id="484498"/>
    <lineage>
        <taxon>Bacteria</taxon>
        <taxon>Pseudomonadati</taxon>
        <taxon>Pseudomonadota</taxon>
        <taxon>Gammaproteobacteria</taxon>
        <taxon>Oceanospirillales</taxon>
        <taxon>Oceanospirillaceae</taxon>
        <taxon>Thalassolituus</taxon>
    </lineage>
</organism>
<keyword evidence="2" id="KW-0521">NADP</keyword>
<dbReference type="GO" id="GO:0004030">
    <property type="term" value="F:aldehyde dehydrogenase [NAD(P)+] activity"/>
    <property type="evidence" value="ECO:0007669"/>
    <property type="project" value="InterPro"/>
</dbReference>
<comment type="similarity">
    <text evidence="1">Belongs to the aldehyde dehydrogenase family.</text>
</comment>
<dbReference type="PANTHER" id="PTHR43217">
    <property type="entry name" value="SUCCINATE SEMIALDEHYDE DEHYDROGENASE [NAD(P)+] SAD"/>
    <property type="match status" value="1"/>
</dbReference>